<organism evidence="1 2">
    <name type="scientific">Plantactinospora solaniradicis</name>
    <dbReference type="NCBI Taxonomy" id="1723736"/>
    <lineage>
        <taxon>Bacteria</taxon>
        <taxon>Bacillati</taxon>
        <taxon>Actinomycetota</taxon>
        <taxon>Actinomycetes</taxon>
        <taxon>Micromonosporales</taxon>
        <taxon>Micromonosporaceae</taxon>
        <taxon>Plantactinospora</taxon>
    </lineage>
</organism>
<keyword evidence="2" id="KW-1185">Reference proteome</keyword>
<dbReference type="RefSeq" id="WP_377423414.1">
    <property type="nucleotide sequence ID" value="NZ_JBHSPR010000013.1"/>
</dbReference>
<evidence type="ECO:0008006" key="3">
    <source>
        <dbReference type="Google" id="ProtNLM"/>
    </source>
</evidence>
<evidence type="ECO:0000313" key="1">
    <source>
        <dbReference type="EMBL" id="MFC6018230.1"/>
    </source>
</evidence>
<dbReference type="EMBL" id="JBHSPR010000013">
    <property type="protein sequence ID" value="MFC6018230.1"/>
    <property type="molecule type" value="Genomic_DNA"/>
</dbReference>
<name>A0ABW1K9R6_9ACTN</name>
<accession>A0ABW1K9R6</accession>
<evidence type="ECO:0000313" key="2">
    <source>
        <dbReference type="Proteomes" id="UP001596203"/>
    </source>
</evidence>
<protein>
    <recommendedName>
        <fullName evidence="3">Htaa domain-containing protein</fullName>
    </recommendedName>
</protein>
<sequence>MTETKQELMGPWGFKLRLRQQSGSAFLCTGSIGSFEAVERHTGRLDGYRAREARYQGRALASYEDEENATTTFLWLGPHHELSWTVGGRDVSFDMFARMLSGVNLDDSPAGLVVLAKRGTGGSVAMTVAANSLVNLCALTVMPTGDPSVSVPTHAGKKVAGGILWRSDEKLADGTVRRSAVIASASALTYLGFFDPDSSANAEVAESIQVQLA</sequence>
<gene>
    <name evidence="1" type="ORF">ACFP2T_18725</name>
</gene>
<dbReference type="Proteomes" id="UP001596203">
    <property type="component" value="Unassembled WGS sequence"/>
</dbReference>
<proteinExistence type="predicted"/>
<comment type="caution">
    <text evidence="1">The sequence shown here is derived from an EMBL/GenBank/DDBJ whole genome shotgun (WGS) entry which is preliminary data.</text>
</comment>
<reference evidence="2" key="1">
    <citation type="journal article" date="2019" name="Int. J. Syst. Evol. Microbiol.">
        <title>The Global Catalogue of Microorganisms (GCM) 10K type strain sequencing project: providing services to taxonomists for standard genome sequencing and annotation.</title>
        <authorList>
            <consortium name="The Broad Institute Genomics Platform"/>
            <consortium name="The Broad Institute Genome Sequencing Center for Infectious Disease"/>
            <person name="Wu L."/>
            <person name="Ma J."/>
        </authorList>
    </citation>
    <scope>NUCLEOTIDE SEQUENCE [LARGE SCALE GENOMIC DNA]</scope>
    <source>
        <strain evidence="2">ZS-35-S2</strain>
    </source>
</reference>